<gene>
    <name evidence="3" type="ORF">TRUGW13939_08787</name>
</gene>
<evidence type="ECO:0000313" key="4">
    <source>
        <dbReference type="Proteomes" id="UP000509510"/>
    </source>
</evidence>
<protein>
    <recommendedName>
        <fullName evidence="2">Myb-like domain-containing protein</fullName>
    </recommendedName>
</protein>
<proteinExistence type="predicted"/>
<feature type="region of interest" description="Disordered" evidence="1">
    <location>
        <begin position="364"/>
        <end position="423"/>
    </location>
</feature>
<feature type="region of interest" description="Disordered" evidence="1">
    <location>
        <begin position="116"/>
        <end position="152"/>
    </location>
</feature>
<dbReference type="Pfam" id="PF13921">
    <property type="entry name" value="Myb_DNA-bind_6"/>
    <property type="match status" value="1"/>
</dbReference>
<feature type="compositionally biased region" description="Basic and acidic residues" evidence="1">
    <location>
        <begin position="295"/>
        <end position="304"/>
    </location>
</feature>
<reference evidence="4" key="1">
    <citation type="submission" date="2020-06" db="EMBL/GenBank/DDBJ databases">
        <title>A chromosome-scale genome assembly of Talaromyces rugulosus W13939.</title>
        <authorList>
            <person name="Wang B."/>
            <person name="Guo L."/>
            <person name="Ye K."/>
            <person name="Wang L."/>
        </authorList>
    </citation>
    <scope>NUCLEOTIDE SEQUENCE [LARGE SCALE GENOMIC DNA]</scope>
    <source>
        <strain evidence="4">W13939</strain>
    </source>
</reference>
<feature type="region of interest" description="Disordered" evidence="1">
    <location>
        <begin position="63"/>
        <end position="83"/>
    </location>
</feature>
<feature type="compositionally biased region" description="Polar residues" evidence="1">
    <location>
        <begin position="402"/>
        <end position="415"/>
    </location>
</feature>
<dbReference type="Gene3D" id="1.10.10.60">
    <property type="entry name" value="Homeodomain-like"/>
    <property type="match status" value="1"/>
</dbReference>
<dbReference type="SUPFAM" id="SSF46689">
    <property type="entry name" value="Homeodomain-like"/>
    <property type="match status" value="1"/>
</dbReference>
<organism evidence="3 4">
    <name type="scientific">Talaromyces rugulosus</name>
    <name type="common">Penicillium rugulosum</name>
    <dbReference type="NCBI Taxonomy" id="121627"/>
    <lineage>
        <taxon>Eukaryota</taxon>
        <taxon>Fungi</taxon>
        <taxon>Dikarya</taxon>
        <taxon>Ascomycota</taxon>
        <taxon>Pezizomycotina</taxon>
        <taxon>Eurotiomycetes</taxon>
        <taxon>Eurotiomycetidae</taxon>
        <taxon>Eurotiales</taxon>
        <taxon>Trichocomaceae</taxon>
        <taxon>Talaromyces</taxon>
        <taxon>Talaromyces sect. Islandici</taxon>
    </lineage>
</organism>
<dbReference type="KEGG" id="trg:TRUGW13939_08787"/>
<dbReference type="InterPro" id="IPR009057">
    <property type="entry name" value="Homeodomain-like_sf"/>
</dbReference>
<name>A0A7H8R7P0_TALRU</name>
<dbReference type="Proteomes" id="UP000509510">
    <property type="component" value="Chromosome V"/>
</dbReference>
<feature type="region of interest" description="Disordered" evidence="1">
    <location>
        <begin position="294"/>
        <end position="317"/>
    </location>
</feature>
<dbReference type="AlphaFoldDB" id="A0A7H8R7P0"/>
<feature type="domain" description="Myb-like" evidence="2">
    <location>
        <begin position="419"/>
        <end position="466"/>
    </location>
</feature>
<dbReference type="InterPro" id="IPR001005">
    <property type="entry name" value="SANT/Myb"/>
</dbReference>
<dbReference type="OrthoDB" id="2143914at2759"/>
<feature type="region of interest" description="Disordered" evidence="1">
    <location>
        <begin position="472"/>
        <end position="496"/>
    </location>
</feature>
<sequence>MNTFFFYEPNATATRFSNKERFRSHPATKARVLNDNQNTGGIKAACDVDSTQQIPTTAKIRVATPQSSDDSVETDSAPETWDDCFDDAKHSDSGDSLRSLFSDFADELEMSLEHFRDTSTSHVPPCEVTPGTAGPEPSREPHGSEYSKTALESSLAVASGGQCAEPDDNGARPLAASNCDQASSSTRLFSESMYTPEPSSYVVGPSRVEKGTQTDLHGINGADFRRDSCEGVDQMGVTVCGDPDTIHESTQERSSLERHGDGAGGTSIVNNTAMNIANSDYNEVVESPQLSLPAHVEDPSDFRSSHHAISHSSIDGSQHSQYLPIHGFFTVHEREGQLAYTLSFFPSSIGSSLQLADERAHALPARGEGTEQYSNTPEPADNDDEDDYRSAQDHPLGADRPSSLSPGDGSSQQCLVGQKGDQYSPDEDALLRKLKGMNMAWTEIAKSFPGRSKGSLQTRYCTKLKRKDILDDDTEKGQQGLKRRRKTVYEASEGDPSMQLQCELSGQLENCG</sequence>
<dbReference type="EMBL" id="CP055902">
    <property type="protein sequence ID" value="QKX61635.1"/>
    <property type="molecule type" value="Genomic_DNA"/>
</dbReference>
<dbReference type="CDD" id="cd00167">
    <property type="entry name" value="SANT"/>
    <property type="match status" value="1"/>
</dbReference>
<keyword evidence="4" id="KW-1185">Reference proteome</keyword>
<dbReference type="GeneID" id="55996275"/>
<accession>A0A7H8R7P0</accession>
<evidence type="ECO:0000256" key="1">
    <source>
        <dbReference type="SAM" id="MobiDB-lite"/>
    </source>
</evidence>
<dbReference type="SMART" id="SM00717">
    <property type="entry name" value="SANT"/>
    <property type="match status" value="1"/>
</dbReference>
<dbReference type="RefSeq" id="XP_035347809.1">
    <property type="nucleotide sequence ID" value="XM_035491916.1"/>
</dbReference>
<evidence type="ECO:0000313" key="3">
    <source>
        <dbReference type="EMBL" id="QKX61635.1"/>
    </source>
</evidence>
<evidence type="ECO:0000259" key="2">
    <source>
        <dbReference type="SMART" id="SM00717"/>
    </source>
</evidence>